<evidence type="ECO:0000256" key="5">
    <source>
        <dbReference type="PROSITE-ProRule" id="PRU01240"/>
    </source>
</evidence>
<dbReference type="Proteomes" id="UP000077961">
    <property type="component" value="Unassembled WGS sequence"/>
</dbReference>
<sequence>MTMKDEGPKSALFGFQHAIIKTVDTWSEISTRLVGRGIAGVTLAVVLAACGGSNGSANTSDVTPGANDKAEVVAAGAASSAGVSSLSVAHANASDQEAEAPNDRFIVKYKSNSSEGRSSTAVQAKLDRLESRLPRARHLCRMGGGADIVTTEYKLTAKQARSFMDAIAKDPNVEYVEPDRVMSAQFTPNDPEYSKQWGLASNLASPYRTYGIRAETAWNLAFGYGVVMAVVDTGVTSHSDLNANMLAGYNFVSPNRGGNGSDPGITTETWCSSAVWHGTHVAGIMGALANNGSGIAGIAPGAKMVPVRVLNACGLGLTSDIADGIVWAAGGYDPGAPANANPAKIINVSLGGAGACDAILQSAINSAVSQGAIVITAAGNNANDAANFSPANCFNVINVGATNANGSKWVNSNFGTTVDIAAPGSSIWSTYNNGVRTPGTEGYAYMDGTSMAAPMVSGVAALVQAIAARSLTTAEMRNLLQKSTQPFPSGQPDQPLGPGILDAGAALISAYSGTIPMAADFWCQENRNLMQVQCFDRSTSRGAIITEWVWNWGTTANFGQLQSGNPVFSFEYPGTYTLTLKVIDSNGAMSTLKRAFNVAPPPITELDYRGSGNPARLDDVNGGMEYYSVTVPTGTKSLTFTLKPGRPTDSAWLYLRADSPSVLNVVCQSGMSGNLPATCTISNPKAGTWYAATGATSDIYNAQISYVLN</sequence>
<name>A0ABX2USB7_9BURK</name>
<dbReference type="PANTHER" id="PTHR43806:SF11">
    <property type="entry name" value="CEREVISIN-RELATED"/>
    <property type="match status" value="1"/>
</dbReference>
<dbReference type="EMBL" id="LXJZ01000182">
    <property type="protein sequence ID" value="OAJ56969.1"/>
    <property type="molecule type" value="Genomic_DNA"/>
</dbReference>
<feature type="active site" description="Charge relay system" evidence="5">
    <location>
        <position position="450"/>
    </location>
</feature>
<dbReference type="SUPFAM" id="SSF52743">
    <property type="entry name" value="Subtilisin-like"/>
    <property type="match status" value="1"/>
</dbReference>
<evidence type="ECO:0000259" key="6">
    <source>
        <dbReference type="PROSITE" id="PS50093"/>
    </source>
</evidence>
<comment type="similarity">
    <text evidence="1 5">Belongs to the peptidase S8 family.</text>
</comment>
<dbReference type="PRINTS" id="PR00723">
    <property type="entry name" value="SUBTILISIN"/>
</dbReference>
<dbReference type="Pfam" id="PF00082">
    <property type="entry name" value="Peptidase_S8"/>
    <property type="match status" value="1"/>
</dbReference>
<evidence type="ECO:0000256" key="2">
    <source>
        <dbReference type="ARBA" id="ARBA00022670"/>
    </source>
</evidence>
<keyword evidence="8" id="KW-1185">Reference proteome</keyword>
<dbReference type="PROSITE" id="PS00137">
    <property type="entry name" value="SUBTILASE_HIS"/>
    <property type="match status" value="1"/>
</dbReference>
<keyword evidence="2 5" id="KW-0645">Protease</keyword>
<dbReference type="InterPro" id="IPR023828">
    <property type="entry name" value="Peptidase_S8_Ser-AS"/>
</dbReference>
<dbReference type="InterPro" id="IPR050131">
    <property type="entry name" value="Peptidase_S8_subtilisin-like"/>
</dbReference>
<dbReference type="CDD" id="cd00146">
    <property type="entry name" value="PKD"/>
    <property type="match status" value="1"/>
</dbReference>
<accession>A0ABX2USB7</accession>
<evidence type="ECO:0000256" key="1">
    <source>
        <dbReference type="ARBA" id="ARBA00011073"/>
    </source>
</evidence>
<dbReference type="InterPro" id="IPR013783">
    <property type="entry name" value="Ig-like_fold"/>
</dbReference>
<evidence type="ECO:0000256" key="4">
    <source>
        <dbReference type="ARBA" id="ARBA00022825"/>
    </source>
</evidence>
<dbReference type="PROSITE" id="PS00138">
    <property type="entry name" value="SUBTILASE_SER"/>
    <property type="match status" value="1"/>
</dbReference>
<evidence type="ECO:0000313" key="7">
    <source>
        <dbReference type="EMBL" id="OAJ56969.1"/>
    </source>
</evidence>
<dbReference type="InterPro" id="IPR015500">
    <property type="entry name" value="Peptidase_S8_subtilisin-rel"/>
</dbReference>
<dbReference type="Pfam" id="PF04151">
    <property type="entry name" value="PPC"/>
    <property type="match status" value="1"/>
</dbReference>
<comment type="caution">
    <text evidence="7">The sequence shown here is derived from an EMBL/GenBank/DDBJ whole genome shotgun (WGS) entry which is preliminary data.</text>
</comment>
<reference evidence="7 8" key="1">
    <citation type="submission" date="2016-04" db="EMBL/GenBank/DDBJ databases">
        <title>Reclassification of Paraburkholderia panaciterrae (Farh et al. 2015) Dobritsa &amp; Samadpour 2016 as a later homotypic synonym of Paraburkholderia ginsengiterrae (Farh et al. 2015) Dobritsa &amp; Samadpour 2016.</title>
        <authorList>
            <person name="Dobritsa A.P."/>
            <person name="Kutumbaka K."/>
            <person name="Samadpour M."/>
        </authorList>
    </citation>
    <scope>NUCLEOTIDE SEQUENCE [LARGE SCALE GENOMIC DNA]</scope>
    <source>
        <strain evidence="7 8">DCY85-1</strain>
    </source>
</reference>
<dbReference type="PANTHER" id="PTHR43806">
    <property type="entry name" value="PEPTIDASE S8"/>
    <property type="match status" value="1"/>
</dbReference>
<dbReference type="InterPro" id="IPR022398">
    <property type="entry name" value="Peptidase_S8_His-AS"/>
</dbReference>
<proteinExistence type="inferred from homology"/>
<dbReference type="RefSeq" id="WP_064269344.1">
    <property type="nucleotide sequence ID" value="NZ_LXJZ01000182.1"/>
</dbReference>
<keyword evidence="4 5" id="KW-0720">Serine protease</keyword>
<dbReference type="SUPFAM" id="SSF49299">
    <property type="entry name" value="PKD domain"/>
    <property type="match status" value="1"/>
</dbReference>
<dbReference type="InterPro" id="IPR000601">
    <property type="entry name" value="PKD_dom"/>
</dbReference>
<dbReference type="InterPro" id="IPR000209">
    <property type="entry name" value="Peptidase_S8/S53_dom"/>
</dbReference>
<dbReference type="Gene3D" id="2.60.40.10">
    <property type="entry name" value="Immunoglobulins"/>
    <property type="match status" value="1"/>
</dbReference>
<feature type="active site" description="Charge relay system" evidence="5">
    <location>
        <position position="277"/>
    </location>
</feature>
<feature type="active site" description="Charge relay system" evidence="5">
    <location>
        <position position="232"/>
    </location>
</feature>
<evidence type="ECO:0000313" key="8">
    <source>
        <dbReference type="Proteomes" id="UP000077961"/>
    </source>
</evidence>
<feature type="domain" description="PKD" evidence="6">
    <location>
        <begin position="548"/>
        <end position="598"/>
    </location>
</feature>
<dbReference type="PROSITE" id="PS50093">
    <property type="entry name" value="PKD"/>
    <property type="match status" value="1"/>
</dbReference>
<keyword evidence="3 5" id="KW-0378">Hydrolase</keyword>
<dbReference type="PROSITE" id="PS51892">
    <property type="entry name" value="SUBTILASE"/>
    <property type="match status" value="1"/>
</dbReference>
<dbReference type="InterPro" id="IPR036852">
    <property type="entry name" value="Peptidase_S8/S53_dom_sf"/>
</dbReference>
<dbReference type="Gene3D" id="3.40.50.200">
    <property type="entry name" value="Peptidase S8/S53 domain"/>
    <property type="match status" value="1"/>
</dbReference>
<evidence type="ECO:0000256" key="3">
    <source>
        <dbReference type="ARBA" id="ARBA00022801"/>
    </source>
</evidence>
<dbReference type="InterPro" id="IPR035986">
    <property type="entry name" value="PKD_dom_sf"/>
</dbReference>
<protein>
    <recommendedName>
        <fullName evidence="6">PKD domain-containing protein</fullName>
    </recommendedName>
</protein>
<dbReference type="InterPro" id="IPR007280">
    <property type="entry name" value="Peptidase_C_arc/bac"/>
</dbReference>
<organism evidence="7 8">
    <name type="scientific">Paraburkholderia ginsengiterrae</name>
    <dbReference type="NCBI Taxonomy" id="1462993"/>
    <lineage>
        <taxon>Bacteria</taxon>
        <taxon>Pseudomonadati</taxon>
        <taxon>Pseudomonadota</taxon>
        <taxon>Betaproteobacteria</taxon>
        <taxon>Burkholderiales</taxon>
        <taxon>Burkholderiaceae</taxon>
        <taxon>Paraburkholderia</taxon>
    </lineage>
</organism>
<gene>
    <name evidence="7" type="ORF">A6V36_32505</name>
</gene>
<dbReference type="Gene3D" id="2.60.120.380">
    <property type="match status" value="1"/>
</dbReference>